<dbReference type="GO" id="GO:0003677">
    <property type="term" value="F:DNA binding"/>
    <property type="evidence" value="ECO:0007669"/>
    <property type="project" value="InterPro"/>
</dbReference>
<dbReference type="EMBL" id="JEXD01000034">
    <property type="protein sequence ID" value="EXC05590.1"/>
    <property type="molecule type" value="Genomic_DNA"/>
</dbReference>
<dbReference type="PATRIC" id="fig|1310607.3.peg.3018"/>
<feature type="domain" description="Antirepressor protein C-terminal" evidence="1">
    <location>
        <begin position="63"/>
        <end position="169"/>
    </location>
</feature>
<gene>
    <name evidence="2" type="ORF">J506_3118</name>
</gene>
<dbReference type="Pfam" id="PF03374">
    <property type="entry name" value="ANT"/>
    <property type="match status" value="1"/>
</dbReference>
<protein>
    <submittedName>
        <fullName evidence="2">Phage antirepressor KilAC domain protein</fullName>
    </submittedName>
</protein>
<dbReference type="Proteomes" id="UP000021108">
    <property type="component" value="Unassembled WGS sequence"/>
</dbReference>
<name>A0A009PU45_ACIBA</name>
<evidence type="ECO:0000313" key="2">
    <source>
        <dbReference type="EMBL" id="EXC05590.1"/>
    </source>
</evidence>
<evidence type="ECO:0000259" key="1">
    <source>
        <dbReference type="Pfam" id="PF03374"/>
    </source>
</evidence>
<dbReference type="InterPro" id="IPR005039">
    <property type="entry name" value="Ant_C"/>
</dbReference>
<dbReference type="AlphaFoldDB" id="A0A009PU45"/>
<evidence type="ECO:0000313" key="3">
    <source>
        <dbReference type="Proteomes" id="UP000021108"/>
    </source>
</evidence>
<organism evidence="2 3">
    <name type="scientific">Acinetobacter baumannii 625974</name>
    <dbReference type="NCBI Taxonomy" id="1310607"/>
    <lineage>
        <taxon>Bacteria</taxon>
        <taxon>Pseudomonadati</taxon>
        <taxon>Pseudomonadota</taxon>
        <taxon>Gammaproteobacteria</taxon>
        <taxon>Moraxellales</taxon>
        <taxon>Moraxellaceae</taxon>
        <taxon>Acinetobacter</taxon>
        <taxon>Acinetobacter calcoaceticus/baumannii complex</taxon>
    </lineage>
</organism>
<proteinExistence type="predicted"/>
<accession>A0A009PU45</accession>
<reference evidence="2 3" key="1">
    <citation type="submission" date="2014-02" db="EMBL/GenBank/DDBJ databases">
        <title>Comparative genomics and transcriptomics to identify genetic mechanisms underlying the emergence of carbapenem resistant Acinetobacter baumannii (CRAb).</title>
        <authorList>
            <person name="Harris A.D."/>
            <person name="Johnson K.J."/>
            <person name="George J."/>
            <person name="Shefchek K."/>
            <person name="Daugherty S.C."/>
            <person name="Parankush S."/>
            <person name="Sadzewicz L."/>
            <person name="Tallon L."/>
            <person name="Sengamalay N."/>
            <person name="Hazen T.H."/>
            <person name="Rasko D.A."/>
        </authorList>
    </citation>
    <scope>NUCLEOTIDE SEQUENCE [LARGE SCALE GENOMIC DNA]</scope>
    <source>
        <strain evidence="2 3">625974</strain>
    </source>
</reference>
<comment type="caution">
    <text evidence="2">The sequence shown here is derived from an EMBL/GenBank/DDBJ whole genome shotgun (WGS) entry which is preliminary data.</text>
</comment>
<sequence length="172" mass="20035">MKHKEFVYVKMRLNDELHKNMKVKAQLEERSMNYLVDPIQLLSDPNILRNALLTYSEKVIELEHKVEVMQPTMEAFDRIATAEGSMCLTDAAKALQQEPQKFNKWLHMNDWIYKRNGSKHWVAYQEKIKAGYLEHKVKDIQLPDGTIKITEQVRVTPKGLTKLSKLLGNNNA</sequence>